<evidence type="ECO:0000256" key="2">
    <source>
        <dbReference type="ARBA" id="ARBA00004370"/>
    </source>
</evidence>
<dbReference type="PROSITE" id="PS50839">
    <property type="entry name" value="CHASE"/>
    <property type="match status" value="1"/>
</dbReference>
<keyword evidence="13 17" id="KW-0456">Lyase</keyword>
<dbReference type="Gene3D" id="6.10.250.780">
    <property type="match status" value="1"/>
</dbReference>
<dbReference type="InterPro" id="IPR050401">
    <property type="entry name" value="Cyclic_nucleotide_synthase"/>
</dbReference>
<proteinExistence type="inferred from homology"/>
<dbReference type="InterPro" id="IPR001054">
    <property type="entry name" value="A/G_cyclase"/>
</dbReference>
<protein>
    <recommendedName>
        <fullName evidence="4">Adenylate cyclase</fullName>
        <ecNumber evidence="3">4.6.1.1</ecNumber>
    </recommendedName>
    <alternativeName>
        <fullName evidence="14">ATP pyrophosphate-lyase</fullName>
    </alternativeName>
    <alternativeName>
        <fullName evidence="15">Adenylyl cyclase</fullName>
    </alternativeName>
</protein>
<dbReference type="GO" id="GO:0004016">
    <property type="term" value="F:adenylate cyclase activity"/>
    <property type="evidence" value="ECO:0007669"/>
    <property type="project" value="UniProtKB-EC"/>
</dbReference>
<evidence type="ECO:0000256" key="10">
    <source>
        <dbReference type="ARBA" id="ARBA00022989"/>
    </source>
</evidence>
<evidence type="ECO:0000256" key="18">
    <source>
        <dbReference type="SAM" id="Coils"/>
    </source>
</evidence>
<dbReference type="PANTHER" id="PTHR11920:SF335">
    <property type="entry name" value="GUANYLATE CYCLASE"/>
    <property type="match status" value="1"/>
</dbReference>
<feature type="coiled-coil region" evidence="18">
    <location>
        <begin position="390"/>
        <end position="421"/>
    </location>
</feature>
<evidence type="ECO:0000256" key="15">
    <source>
        <dbReference type="ARBA" id="ARBA00032637"/>
    </source>
</evidence>
<evidence type="ECO:0000256" key="11">
    <source>
        <dbReference type="ARBA" id="ARBA00022998"/>
    </source>
</evidence>
<dbReference type="RefSeq" id="WP_054466960.1">
    <property type="nucleotide sequence ID" value="NZ_CP159837.1"/>
</dbReference>
<dbReference type="PROSITE" id="PS50125">
    <property type="entry name" value="GUANYLATE_CYCLASE_2"/>
    <property type="match status" value="1"/>
</dbReference>
<dbReference type="EC" id="4.6.1.1" evidence="3"/>
<comment type="subunit">
    <text evidence="16">Homodimer. Can also exist as monomer.</text>
</comment>
<name>A0AAU8JJK8_9CYAN</name>
<accession>A0AAU8JJK8</accession>
<feature type="domain" description="Guanylate cyclase" evidence="20">
    <location>
        <begin position="449"/>
        <end position="576"/>
    </location>
</feature>
<evidence type="ECO:0000256" key="9">
    <source>
        <dbReference type="ARBA" id="ARBA00022842"/>
    </source>
</evidence>
<dbReference type="GO" id="GO:0035556">
    <property type="term" value="P:intracellular signal transduction"/>
    <property type="evidence" value="ECO:0007669"/>
    <property type="project" value="InterPro"/>
</dbReference>
<keyword evidence="9" id="KW-0460">Magnesium</keyword>
<evidence type="ECO:0000256" key="7">
    <source>
        <dbReference type="ARBA" id="ARBA00022741"/>
    </source>
</evidence>
<dbReference type="InterPro" id="IPR006189">
    <property type="entry name" value="CHASE_dom"/>
</dbReference>
<reference evidence="22" key="1">
    <citation type="submission" date="2024-07" db="EMBL/GenBank/DDBJ databases">
        <authorList>
            <person name="Kim Y.J."/>
            <person name="Jeong J.Y."/>
        </authorList>
    </citation>
    <scope>NUCLEOTIDE SEQUENCE</scope>
    <source>
        <strain evidence="22">GIHE-MW2</strain>
    </source>
</reference>
<evidence type="ECO:0000256" key="1">
    <source>
        <dbReference type="ARBA" id="ARBA00001593"/>
    </source>
</evidence>
<evidence type="ECO:0000256" key="3">
    <source>
        <dbReference type="ARBA" id="ARBA00012201"/>
    </source>
</evidence>
<dbReference type="PANTHER" id="PTHR11920">
    <property type="entry name" value="GUANYLYL CYCLASE"/>
    <property type="match status" value="1"/>
</dbReference>
<keyword evidence="11" id="KW-0115">cAMP biosynthesis</keyword>
<dbReference type="InterPro" id="IPR029787">
    <property type="entry name" value="Nucleotide_cyclase"/>
</dbReference>
<evidence type="ECO:0000256" key="14">
    <source>
        <dbReference type="ARBA" id="ARBA00032597"/>
    </source>
</evidence>
<dbReference type="PROSITE" id="PS00452">
    <property type="entry name" value="GUANYLATE_CYCLASE_1"/>
    <property type="match status" value="1"/>
</dbReference>
<evidence type="ECO:0000256" key="5">
    <source>
        <dbReference type="ARBA" id="ARBA00022692"/>
    </source>
</evidence>
<keyword evidence="7" id="KW-0547">Nucleotide-binding</keyword>
<dbReference type="InterPro" id="IPR042240">
    <property type="entry name" value="CHASE_sf"/>
</dbReference>
<dbReference type="GO" id="GO:0006171">
    <property type="term" value="P:cAMP biosynthetic process"/>
    <property type="evidence" value="ECO:0007669"/>
    <property type="project" value="UniProtKB-KW"/>
</dbReference>
<sequence length="640" mass="73326">MPNRSKFHWYRYLPVWIILCFGVTMSAIAFILVWNWENRRRDYELSRRTEAIASTLQQDLDSDLEAIRTIGDFFSASSNIDASFFQRLVQRPLSQHISIETFMWVPRVTDRQRYDYEANFQEQGNPDFAIQEKNDRGELVYSSEQLEYFPISHIQPIHGNPNILGFNLASKEVYRQGLETARKKKQLIITELVPWEANLTTKLSPGSGRSAAESPNLKALAIQPIYQSDPDNFSDPSDDELQGYIVAVLRIQNLFDDKFRGSMVQNLNVYLCDSSPNSARNIRANFTSVLLSFYEFNYSSIGRLLAGNKCPFLENDHRRYEWLEEEGKEGVRHQIKIADKSWNLYLILTEEYRQIETKHWRSSATLMIGLLWTLIPVTYMVTSMSRTAQIEKLAQERARQAEQLQQAFQQLEIEQKKSERLLLNVLPEPIAQRLKQKPEIIADSFASVTILFADIVGFTKMSTRISAPKLVELLNEIFSAFDELAIRHGLEKIKTIGDAYMVVGGLPVERPDHAEAIAEMALDMQEAIARIDIKHREAFCMRIGIHSGPVVAGVIGTHKFIYDLWGDSVNLASRMESHGIPGCIQVSEATYKLLQDKYIFEKRGSIPLKGRGDMTTYLLLTNKKQIGSSKSKHRISSEFS</sequence>
<dbReference type="SMART" id="SM00044">
    <property type="entry name" value="CYCc"/>
    <property type="match status" value="1"/>
</dbReference>
<dbReference type="InterPro" id="IPR018297">
    <property type="entry name" value="A/G_cyclase_CS"/>
</dbReference>
<evidence type="ECO:0000256" key="6">
    <source>
        <dbReference type="ARBA" id="ARBA00022723"/>
    </source>
</evidence>
<comment type="similarity">
    <text evidence="17">Belongs to the adenylyl cyclase class-4/guanylyl cyclase family.</text>
</comment>
<dbReference type="Gene3D" id="3.30.450.350">
    <property type="entry name" value="CHASE domain"/>
    <property type="match status" value="1"/>
</dbReference>
<dbReference type="AlphaFoldDB" id="A0AAU8JJK8"/>
<evidence type="ECO:0000256" key="8">
    <source>
        <dbReference type="ARBA" id="ARBA00022840"/>
    </source>
</evidence>
<dbReference type="SUPFAM" id="SSF55073">
    <property type="entry name" value="Nucleotide cyclase"/>
    <property type="match status" value="1"/>
</dbReference>
<keyword evidence="8" id="KW-0067">ATP-binding</keyword>
<dbReference type="Gene3D" id="3.30.70.1230">
    <property type="entry name" value="Nucleotide cyclase"/>
    <property type="match status" value="1"/>
</dbReference>
<evidence type="ECO:0000259" key="20">
    <source>
        <dbReference type="PROSITE" id="PS50125"/>
    </source>
</evidence>
<evidence type="ECO:0000256" key="4">
    <source>
        <dbReference type="ARBA" id="ARBA00021420"/>
    </source>
</evidence>
<keyword evidence="18" id="KW-0175">Coiled coil</keyword>
<dbReference type="GO" id="GO:0046872">
    <property type="term" value="F:metal ion binding"/>
    <property type="evidence" value="ECO:0007669"/>
    <property type="project" value="UniProtKB-KW"/>
</dbReference>
<evidence type="ECO:0000256" key="19">
    <source>
        <dbReference type="SAM" id="Phobius"/>
    </source>
</evidence>
<feature type="transmembrane region" description="Helical" evidence="19">
    <location>
        <begin position="12"/>
        <end position="34"/>
    </location>
</feature>
<evidence type="ECO:0000313" key="22">
    <source>
        <dbReference type="EMBL" id="XCM39496.1"/>
    </source>
</evidence>
<gene>
    <name evidence="22" type="ORF">ABWT76_002432</name>
</gene>
<evidence type="ECO:0000259" key="21">
    <source>
        <dbReference type="PROSITE" id="PS50839"/>
    </source>
</evidence>
<keyword evidence="12 19" id="KW-0472">Membrane</keyword>
<dbReference type="EMBL" id="CP159837">
    <property type="protein sequence ID" value="XCM39496.1"/>
    <property type="molecule type" value="Genomic_DNA"/>
</dbReference>
<dbReference type="FunFam" id="3.30.70.1230:FF:000033">
    <property type="entry name" value="Adenylate cyclase"/>
    <property type="match status" value="1"/>
</dbReference>
<evidence type="ECO:0000256" key="12">
    <source>
        <dbReference type="ARBA" id="ARBA00023136"/>
    </source>
</evidence>
<comment type="subcellular location">
    <subcellularLocation>
        <location evidence="2">Membrane</location>
    </subcellularLocation>
</comment>
<feature type="domain" description="CHASE" evidence="21">
    <location>
        <begin position="76"/>
        <end position="268"/>
    </location>
</feature>
<dbReference type="CDD" id="cd07302">
    <property type="entry name" value="CHD"/>
    <property type="match status" value="1"/>
</dbReference>
<evidence type="ECO:0000256" key="13">
    <source>
        <dbReference type="ARBA" id="ARBA00023239"/>
    </source>
</evidence>
<keyword evidence="6" id="KW-0479">Metal-binding</keyword>
<evidence type="ECO:0000256" key="16">
    <source>
        <dbReference type="ARBA" id="ARBA00064436"/>
    </source>
</evidence>
<organism evidence="22">
    <name type="scientific">Planktothricoides raciborskii GIHE-MW2</name>
    <dbReference type="NCBI Taxonomy" id="2792601"/>
    <lineage>
        <taxon>Bacteria</taxon>
        <taxon>Bacillati</taxon>
        <taxon>Cyanobacteriota</taxon>
        <taxon>Cyanophyceae</taxon>
        <taxon>Oscillatoriophycideae</taxon>
        <taxon>Oscillatoriales</taxon>
        <taxon>Oscillatoriaceae</taxon>
        <taxon>Planktothricoides</taxon>
    </lineage>
</organism>
<dbReference type="GO" id="GO:0005524">
    <property type="term" value="F:ATP binding"/>
    <property type="evidence" value="ECO:0007669"/>
    <property type="project" value="UniProtKB-KW"/>
</dbReference>
<keyword evidence="10 19" id="KW-1133">Transmembrane helix</keyword>
<comment type="catalytic activity">
    <reaction evidence="1">
        <text>ATP = 3',5'-cyclic AMP + diphosphate</text>
        <dbReference type="Rhea" id="RHEA:15389"/>
        <dbReference type="ChEBI" id="CHEBI:30616"/>
        <dbReference type="ChEBI" id="CHEBI:33019"/>
        <dbReference type="ChEBI" id="CHEBI:58165"/>
        <dbReference type="EC" id="4.6.1.1"/>
    </reaction>
</comment>
<dbReference type="GO" id="GO:0005886">
    <property type="term" value="C:plasma membrane"/>
    <property type="evidence" value="ECO:0007669"/>
    <property type="project" value="UniProtKB-ARBA"/>
</dbReference>
<dbReference type="SMART" id="SM01079">
    <property type="entry name" value="CHASE"/>
    <property type="match status" value="1"/>
</dbReference>
<dbReference type="Pfam" id="PF00211">
    <property type="entry name" value="Guanylate_cyc"/>
    <property type="match status" value="1"/>
</dbReference>
<evidence type="ECO:0000256" key="17">
    <source>
        <dbReference type="RuleBase" id="RU000405"/>
    </source>
</evidence>
<keyword evidence="5 19" id="KW-0812">Transmembrane</keyword>
<dbReference type="Pfam" id="PF03924">
    <property type="entry name" value="CHASE"/>
    <property type="match status" value="1"/>
</dbReference>